<dbReference type="InterPro" id="IPR002481">
    <property type="entry name" value="FUR"/>
</dbReference>
<dbReference type="InterPro" id="IPR036390">
    <property type="entry name" value="WH_DNA-bd_sf"/>
</dbReference>
<dbReference type="PANTHER" id="PTHR33202:SF22">
    <property type="entry name" value="HYDROGEN PEROXIDE SENSITIVE REPRESSOR"/>
    <property type="match status" value="1"/>
</dbReference>
<name>A0A1I0N6V1_9BACT</name>
<organism evidence="2 3">
    <name type="scientific">Prevotella aff. ruminicola Tc2-24</name>
    <dbReference type="NCBI Taxonomy" id="81582"/>
    <lineage>
        <taxon>Bacteria</taxon>
        <taxon>Pseudomonadati</taxon>
        <taxon>Bacteroidota</taxon>
        <taxon>Bacteroidia</taxon>
        <taxon>Bacteroidales</taxon>
        <taxon>Prevotellaceae</taxon>
        <taxon>Prevotella</taxon>
    </lineage>
</organism>
<dbReference type="GO" id="GO:0008270">
    <property type="term" value="F:zinc ion binding"/>
    <property type="evidence" value="ECO:0007669"/>
    <property type="project" value="TreeGrafter"/>
</dbReference>
<feature type="binding site" evidence="1">
    <location>
        <position position="98"/>
    </location>
    <ligand>
        <name>Zn(2+)</name>
        <dbReference type="ChEBI" id="CHEBI:29105"/>
    </ligand>
</feature>
<dbReference type="EMBL" id="FOIQ01000002">
    <property type="protein sequence ID" value="SEV96830.1"/>
    <property type="molecule type" value="Genomic_DNA"/>
</dbReference>
<feature type="binding site" evidence="1">
    <location>
        <position position="134"/>
    </location>
    <ligand>
        <name>Zn(2+)</name>
        <dbReference type="ChEBI" id="CHEBI:29105"/>
    </ligand>
</feature>
<keyword evidence="1" id="KW-0479">Metal-binding</keyword>
<keyword evidence="3" id="KW-1185">Reference proteome</keyword>
<dbReference type="SUPFAM" id="SSF46785">
    <property type="entry name" value="Winged helix' DNA-binding domain"/>
    <property type="match status" value="1"/>
</dbReference>
<evidence type="ECO:0000313" key="2">
    <source>
        <dbReference type="EMBL" id="SEV96830.1"/>
    </source>
</evidence>
<dbReference type="Pfam" id="PF01475">
    <property type="entry name" value="FUR"/>
    <property type="match status" value="1"/>
</dbReference>
<evidence type="ECO:0000256" key="1">
    <source>
        <dbReference type="PIRSR" id="PIRSR602481-1"/>
    </source>
</evidence>
<feature type="binding site" evidence="1">
    <location>
        <position position="137"/>
    </location>
    <ligand>
        <name>Zn(2+)</name>
        <dbReference type="ChEBI" id="CHEBI:29105"/>
    </ligand>
</feature>
<dbReference type="PANTHER" id="PTHR33202">
    <property type="entry name" value="ZINC UPTAKE REGULATION PROTEIN"/>
    <property type="match status" value="1"/>
</dbReference>
<comment type="cofactor">
    <cofactor evidence="1">
        <name>Zn(2+)</name>
        <dbReference type="ChEBI" id="CHEBI:29105"/>
    </cofactor>
    <text evidence="1">Binds 1 zinc ion per subunit.</text>
</comment>
<dbReference type="GO" id="GO:0003700">
    <property type="term" value="F:DNA-binding transcription factor activity"/>
    <property type="evidence" value="ECO:0007669"/>
    <property type="project" value="InterPro"/>
</dbReference>
<dbReference type="InterPro" id="IPR036388">
    <property type="entry name" value="WH-like_DNA-bd_sf"/>
</dbReference>
<dbReference type="GO" id="GO:0045892">
    <property type="term" value="P:negative regulation of DNA-templated transcription"/>
    <property type="evidence" value="ECO:0007669"/>
    <property type="project" value="TreeGrafter"/>
</dbReference>
<proteinExistence type="predicted"/>
<keyword evidence="1" id="KW-0862">Zinc</keyword>
<gene>
    <name evidence="2" type="ORF">SAMN04487850_1012</name>
</gene>
<dbReference type="GO" id="GO:1900376">
    <property type="term" value="P:regulation of secondary metabolite biosynthetic process"/>
    <property type="evidence" value="ECO:0007669"/>
    <property type="project" value="TreeGrafter"/>
</dbReference>
<protein>
    <submittedName>
        <fullName evidence="2">Fur family transcriptional regulator, ferric uptake regulator</fullName>
    </submittedName>
</protein>
<dbReference type="AlphaFoldDB" id="A0A1I0N6V1"/>
<dbReference type="GO" id="GO:0000976">
    <property type="term" value="F:transcription cis-regulatory region binding"/>
    <property type="evidence" value="ECO:0007669"/>
    <property type="project" value="TreeGrafter"/>
</dbReference>
<evidence type="ECO:0000313" key="3">
    <source>
        <dbReference type="Proteomes" id="UP000199373"/>
    </source>
</evidence>
<reference evidence="2 3" key="1">
    <citation type="submission" date="2016-10" db="EMBL/GenBank/DDBJ databases">
        <authorList>
            <person name="de Groot N.N."/>
        </authorList>
    </citation>
    <scope>NUCLEOTIDE SEQUENCE [LARGE SCALE GENOMIC DNA]</scope>
    <source>
        <strain evidence="2 3">TC2-24</strain>
    </source>
</reference>
<sequence length="140" mass="16182">MMDEMTYTGMLEEHGIKPTANRIVVLKALCASIQPQSLAELERRILTIDKSNVFRALTLFREHHLVHAIEGGSDGTRYELCHSHSQEHDDDQHPHFYCEECQQTYCLDHLEMPSFDLPEGFEMHTVNCMVKGICPHCRKK</sequence>
<feature type="binding site" evidence="1">
    <location>
        <position position="101"/>
    </location>
    <ligand>
        <name>Zn(2+)</name>
        <dbReference type="ChEBI" id="CHEBI:29105"/>
    </ligand>
</feature>
<dbReference type="Gene3D" id="1.10.10.10">
    <property type="entry name" value="Winged helix-like DNA-binding domain superfamily/Winged helix DNA-binding domain"/>
    <property type="match status" value="1"/>
</dbReference>
<dbReference type="Proteomes" id="UP000199373">
    <property type="component" value="Unassembled WGS sequence"/>
</dbReference>
<accession>A0A1I0N6V1</accession>